<evidence type="ECO:0000256" key="1">
    <source>
        <dbReference type="ARBA" id="ARBA00001974"/>
    </source>
</evidence>
<dbReference type="EMBL" id="JBBKZU010000032">
    <property type="protein sequence ID" value="MEJ8816137.1"/>
    <property type="molecule type" value="Genomic_DNA"/>
</dbReference>
<dbReference type="InterPro" id="IPR036250">
    <property type="entry name" value="AcylCo_DH-like_C"/>
</dbReference>
<organism evidence="8 9">
    <name type="scientific">Variovorax ureilyticus</name>
    <dbReference type="NCBI Taxonomy" id="1836198"/>
    <lineage>
        <taxon>Bacteria</taxon>
        <taxon>Pseudomonadati</taxon>
        <taxon>Pseudomonadota</taxon>
        <taxon>Betaproteobacteria</taxon>
        <taxon>Burkholderiales</taxon>
        <taxon>Comamonadaceae</taxon>
        <taxon>Variovorax</taxon>
    </lineage>
</organism>
<dbReference type="Gene3D" id="1.10.540.10">
    <property type="entry name" value="Acyl-CoA dehydrogenase/oxidase, N-terminal domain"/>
    <property type="match status" value="1"/>
</dbReference>
<dbReference type="PANTHER" id="PTHR43884">
    <property type="entry name" value="ACYL-COA DEHYDROGENASE"/>
    <property type="match status" value="1"/>
</dbReference>
<dbReference type="Pfam" id="PF02771">
    <property type="entry name" value="Acyl-CoA_dh_N"/>
    <property type="match status" value="1"/>
</dbReference>
<dbReference type="InterPro" id="IPR009075">
    <property type="entry name" value="AcylCo_DH/oxidase_C"/>
</dbReference>
<evidence type="ECO:0000256" key="3">
    <source>
        <dbReference type="ARBA" id="ARBA00022630"/>
    </source>
</evidence>
<proteinExistence type="inferred from homology"/>
<evidence type="ECO:0000256" key="4">
    <source>
        <dbReference type="ARBA" id="ARBA00022827"/>
    </source>
</evidence>
<comment type="caution">
    <text evidence="8">The sequence shown here is derived from an EMBL/GenBank/DDBJ whole genome shotgun (WGS) entry which is preliminary data.</text>
</comment>
<dbReference type="EC" id="1.-.-.-" evidence="8"/>
<keyword evidence="5 8" id="KW-0560">Oxidoreductase</keyword>
<feature type="domain" description="Acyl-CoA dehydrogenase/oxidase C-terminal" evidence="6">
    <location>
        <begin position="225"/>
        <end position="355"/>
    </location>
</feature>
<evidence type="ECO:0000313" key="8">
    <source>
        <dbReference type="EMBL" id="MEJ8816137.1"/>
    </source>
</evidence>
<name>A0ABU8VSM1_9BURK</name>
<dbReference type="SUPFAM" id="SSF56645">
    <property type="entry name" value="Acyl-CoA dehydrogenase NM domain-like"/>
    <property type="match status" value="1"/>
</dbReference>
<evidence type="ECO:0000256" key="2">
    <source>
        <dbReference type="ARBA" id="ARBA00009347"/>
    </source>
</evidence>
<dbReference type="InterPro" id="IPR037069">
    <property type="entry name" value="AcylCoA_DH/ox_N_sf"/>
</dbReference>
<dbReference type="PANTHER" id="PTHR43884:SF20">
    <property type="entry name" value="ACYL-COA DEHYDROGENASE FADE28"/>
    <property type="match status" value="1"/>
</dbReference>
<dbReference type="GO" id="GO:0016491">
    <property type="term" value="F:oxidoreductase activity"/>
    <property type="evidence" value="ECO:0007669"/>
    <property type="project" value="UniProtKB-KW"/>
</dbReference>
<protein>
    <submittedName>
        <fullName evidence="8">Acyl-CoA dehydrogenase family protein</fullName>
        <ecNumber evidence="8">1.-.-.-</ecNumber>
    </submittedName>
</protein>
<dbReference type="InterPro" id="IPR009100">
    <property type="entry name" value="AcylCoA_DH/oxidase_NM_dom_sf"/>
</dbReference>
<dbReference type="SUPFAM" id="SSF47203">
    <property type="entry name" value="Acyl-CoA dehydrogenase C-terminal domain-like"/>
    <property type="match status" value="1"/>
</dbReference>
<dbReference type="Proteomes" id="UP001365846">
    <property type="component" value="Unassembled WGS sequence"/>
</dbReference>
<feature type="domain" description="Acyl-CoA dehydrogenase/oxidase N-terminal" evidence="7">
    <location>
        <begin position="8"/>
        <end position="118"/>
    </location>
</feature>
<evidence type="ECO:0000256" key="5">
    <source>
        <dbReference type="ARBA" id="ARBA00023002"/>
    </source>
</evidence>
<keyword evidence="9" id="KW-1185">Reference proteome</keyword>
<keyword evidence="4" id="KW-0274">FAD</keyword>
<gene>
    <name evidence="8" type="ORF">WKW77_34160</name>
</gene>
<sequence length="370" mass="39460">MTDITLDQDQRMLVDSARRYVERAYDARLRERSIAHESGCLPDVWRTFADMGWLAMAVPEAVGGLGAQTLDLCLLAEELGRGAVNEPWTSSGVLAASLLPEAAPPAFADAWLGGVMDGSRRIAFVPAQSGLVLRDEGLLNGSSGLVVGGSGVAGWLVQAGVGERREALVWVEANATGVESCSCTLYDGRGAARLRFADTQTTVIVEGDSSDIAALVARASDRAMLAHCAETVGGMQRALDVTLEYLKTRRQFGRAVASNQVVQHRLVDLLVEIEEARALTHAAARMFDDPASAGTARARMTAAATAYVARAARQNWKQCVQLHGAIGMTQEYELGHFVRRLAAAATLCGGESQSLERLAALSLDQEEAFA</sequence>
<evidence type="ECO:0000259" key="7">
    <source>
        <dbReference type="Pfam" id="PF02771"/>
    </source>
</evidence>
<dbReference type="Pfam" id="PF00441">
    <property type="entry name" value="Acyl-CoA_dh_1"/>
    <property type="match status" value="1"/>
</dbReference>
<evidence type="ECO:0000313" key="9">
    <source>
        <dbReference type="Proteomes" id="UP001365846"/>
    </source>
</evidence>
<comment type="similarity">
    <text evidence="2">Belongs to the acyl-CoA dehydrogenase family.</text>
</comment>
<dbReference type="InterPro" id="IPR013786">
    <property type="entry name" value="AcylCoA_DH/ox_N"/>
</dbReference>
<evidence type="ECO:0000259" key="6">
    <source>
        <dbReference type="Pfam" id="PF00441"/>
    </source>
</evidence>
<reference evidence="8 9" key="1">
    <citation type="submission" date="2024-03" db="EMBL/GenBank/DDBJ databases">
        <title>Novel species of the genus Variovorax.</title>
        <authorList>
            <person name="Liu Q."/>
            <person name="Xin Y.-H."/>
        </authorList>
    </citation>
    <scope>NUCLEOTIDE SEQUENCE [LARGE SCALE GENOMIC DNA]</scope>
    <source>
        <strain evidence="8 9">KACC 18899</strain>
    </source>
</reference>
<accession>A0ABU8VSM1</accession>
<keyword evidence="3" id="KW-0285">Flavoprotein</keyword>
<dbReference type="RefSeq" id="WP_340361330.1">
    <property type="nucleotide sequence ID" value="NZ_JBBKZU010000032.1"/>
</dbReference>
<comment type="cofactor">
    <cofactor evidence="1">
        <name>FAD</name>
        <dbReference type="ChEBI" id="CHEBI:57692"/>
    </cofactor>
</comment>
<dbReference type="Gene3D" id="1.20.140.10">
    <property type="entry name" value="Butyryl-CoA Dehydrogenase, subunit A, domain 3"/>
    <property type="match status" value="1"/>
</dbReference>